<dbReference type="GO" id="GO:0016020">
    <property type="term" value="C:membrane"/>
    <property type="evidence" value="ECO:0007669"/>
    <property type="project" value="UniProtKB-SubCell"/>
</dbReference>
<name>A0A8H4RRZ4_9HELO</name>
<keyword evidence="3" id="KW-0677">Repeat</keyword>
<dbReference type="InterPro" id="IPR003812">
    <property type="entry name" value="Fido"/>
</dbReference>
<proteinExistence type="predicted"/>
<dbReference type="PANTHER" id="PTHR13504:SF34">
    <property type="entry name" value="PROTEIN ADENYLYLTRANSFERASE FICD"/>
    <property type="match status" value="1"/>
</dbReference>
<keyword evidence="4 10" id="KW-0547">Nucleotide-binding</keyword>
<evidence type="ECO:0000256" key="3">
    <source>
        <dbReference type="ARBA" id="ARBA00022737"/>
    </source>
</evidence>
<evidence type="ECO:0000313" key="13">
    <source>
        <dbReference type="Proteomes" id="UP000566819"/>
    </source>
</evidence>
<keyword evidence="2" id="KW-0812">Transmembrane</keyword>
<evidence type="ECO:0000313" key="12">
    <source>
        <dbReference type="EMBL" id="KAF4633864.1"/>
    </source>
</evidence>
<feature type="binding site" evidence="10">
    <location>
        <begin position="303"/>
        <end position="310"/>
    </location>
    <ligand>
        <name>ATP</name>
        <dbReference type="ChEBI" id="CHEBI:30616"/>
    </ligand>
</feature>
<evidence type="ECO:0000256" key="9">
    <source>
        <dbReference type="PIRSR" id="PIRSR640198-1"/>
    </source>
</evidence>
<reference evidence="12 13" key="1">
    <citation type="submission" date="2020-03" db="EMBL/GenBank/DDBJ databases">
        <title>Draft Genome Sequence of Cudoniella acicularis.</title>
        <authorList>
            <person name="Buettner E."/>
            <person name="Kellner H."/>
        </authorList>
    </citation>
    <scope>NUCLEOTIDE SEQUENCE [LARGE SCALE GENOMIC DNA]</scope>
    <source>
        <strain evidence="12 13">DSM 108380</strain>
    </source>
</reference>
<dbReference type="SUPFAM" id="SSF140931">
    <property type="entry name" value="Fic-like"/>
    <property type="match status" value="1"/>
</dbReference>
<dbReference type="Pfam" id="PF02661">
    <property type="entry name" value="Fic"/>
    <property type="match status" value="1"/>
</dbReference>
<accession>A0A8H4RRZ4</accession>
<evidence type="ECO:0000256" key="5">
    <source>
        <dbReference type="ARBA" id="ARBA00022803"/>
    </source>
</evidence>
<dbReference type="AlphaFoldDB" id="A0A8H4RRZ4"/>
<evidence type="ECO:0000256" key="6">
    <source>
        <dbReference type="ARBA" id="ARBA00022840"/>
    </source>
</evidence>
<dbReference type="InterPro" id="IPR040198">
    <property type="entry name" value="Fido_containing"/>
</dbReference>
<evidence type="ECO:0000256" key="4">
    <source>
        <dbReference type="ARBA" id="ARBA00022741"/>
    </source>
</evidence>
<evidence type="ECO:0000256" key="7">
    <source>
        <dbReference type="ARBA" id="ARBA00022989"/>
    </source>
</evidence>
<comment type="caution">
    <text evidence="12">The sequence shown here is derived from an EMBL/GenBank/DDBJ whole genome shotgun (WGS) entry which is preliminary data.</text>
</comment>
<keyword evidence="7" id="KW-1133">Transmembrane helix</keyword>
<gene>
    <name evidence="12" type="ORF">G7Y89_g4238</name>
</gene>
<dbReference type="Gene3D" id="1.10.3290.10">
    <property type="entry name" value="Fido-like domain"/>
    <property type="match status" value="1"/>
</dbReference>
<feature type="active site" evidence="9">
    <location>
        <position position="299"/>
    </location>
</feature>
<sequence>MFVQHFRQTLPGITANPASRVNLQTVRRYGIKSRVDLLNSIYRPAFANHKKGSPEYVELARSGRVWENFFKPGNIEPYLQAQSDLKQTLTSIDELKEWYRENDKAKTTILRALVSEYAHQSTSLEQNPLHIGDSGAIFDELEKQLFCNIDSMDVMSTSEVSKLALPTSEELLPGKNANQVAELRNHILVSRYITEAALNNPGTAGMSVTDIKQLSIMMLRGTDAETLYAFNWGKRIEIGDYRSAPISVKFNPIRIFPYPQEISACMHRYIEWRDRNHTDKILHPIILATHLSTYFVHIHPFLDGNGRLGRVLMADYLIRQGYLPVVFVDLAREDYLKMISDAQDGKPDDLCTTVTQTQLEMLWEISMRQ</sequence>
<dbReference type="EMBL" id="JAAMPI010000226">
    <property type="protein sequence ID" value="KAF4633864.1"/>
    <property type="molecule type" value="Genomic_DNA"/>
</dbReference>
<feature type="domain" description="Fido" evidence="11">
    <location>
        <begin position="206"/>
        <end position="356"/>
    </location>
</feature>
<keyword evidence="6 10" id="KW-0067">ATP-binding</keyword>
<evidence type="ECO:0000259" key="11">
    <source>
        <dbReference type="PROSITE" id="PS51459"/>
    </source>
</evidence>
<evidence type="ECO:0000256" key="10">
    <source>
        <dbReference type="PIRSR" id="PIRSR640198-2"/>
    </source>
</evidence>
<comment type="subcellular location">
    <subcellularLocation>
        <location evidence="1">Membrane</location>
        <topology evidence="1">Single-pass membrane protein</topology>
    </subcellularLocation>
</comment>
<dbReference type="PROSITE" id="PS51459">
    <property type="entry name" value="FIDO"/>
    <property type="match status" value="1"/>
</dbReference>
<protein>
    <recommendedName>
        <fullName evidence="11">Fido domain-containing protein</fullName>
    </recommendedName>
</protein>
<keyword evidence="13" id="KW-1185">Reference proteome</keyword>
<evidence type="ECO:0000256" key="8">
    <source>
        <dbReference type="ARBA" id="ARBA00023136"/>
    </source>
</evidence>
<organism evidence="12 13">
    <name type="scientific">Cudoniella acicularis</name>
    <dbReference type="NCBI Taxonomy" id="354080"/>
    <lineage>
        <taxon>Eukaryota</taxon>
        <taxon>Fungi</taxon>
        <taxon>Dikarya</taxon>
        <taxon>Ascomycota</taxon>
        <taxon>Pezizomycotina</taxon>
        <taxon>Leotiomycetes</taxon>
        <taxon>Helotiales</taxon>
        <taxon>Tricladiaceae</taxon>
        <taxon>Cudoniella</taxon>
    </lineage>
</organism>
<dbReference type="InterPro" id="IPR036597">
    <property type="entry name" value="Fido-like_dom_sf"/>
</dbReference>
<dbReference type="OrthoDB" id="439046at2759"/>
<dbReference type="PANTHER" id="PTHR13504">
    <property type="entry name" value="FIDO DOMAIN-CONTAINING PROTEIN DDB_G0283145"/>
    <property type="match status" value="1"/>
</dbReference>
<keyword evidence="5" id="KW-0802">TPR repeat</keyword>
<evidence type="ECO:0000256" key="2">
    <source>
        <dbReference type="ARBA" id="ARBA00022692"/>
    </source>
</evidence>
<dbReference type="Proteomes" id="UP000566819">
    <property type="component" value="Unassembled WGS sequence"/>
</dbReference>
<dbReference type="GO" id="GO:0005524">
    <property type="term" value="F:ATP binding"/>
    <property type="evidence" value="ECO:0007669"/>
    <property type="project" value="UniProtKB-KW"/>
</dbReference>
<keyword evidence="8" id="KW-0472">Membrane</keyword>
<evidence type="ECO:0000256" key="1">
    <source>
        <dbReference type="ARBA" id="ARBA00004167"/>
    </source>
</evidence>